<reference evidence="1" key="2">
    <citation type="journal article" date="2015" name="Fish Shellfish Immunol.">
        <title>Early steps in the European eel (Anguilla anguilla)-Vibrio vulnificus interaction in the gills: Role of the RtxA13 toxin.</title>
        <authorList>
            <person name="Callol A."/>
            <person name="Pajuelo D."/>
            <person name="Ebbesson L."/>
            <person name="Teles M."/>
            <person name="MacKenzie S."/>
            <person name="Amaro C."/>
        </authorList>
    </citation>
    <scope>NUCLEOTIDE SEQUENCE</scope>
</reference>
<name>A0A0E9PKG1_ANGAN</name>
<proteinExistence type="predicted"/>
<organism evidence="1">
    <name type="scientific">Anguilla anguilla</name>
    <name type="common">European freshwater eel</name>
    <name type="synonym">Muraena anguilla</name>
    <dbReference type="NCBI Taxonomy" id="7936"/>
    <lineage>
        <taxon>Eukaryota</taxon>
        <taxon>Metazoa</taxon>
        <taxon>Chordata</taxon>
        <taxon>Craniata</taxon>
        <taxon>Vertebrata</taxon>
        <taxon>Euteleostomi</taxon>
        <taxon>Actinopterygii</taxon>
        <taxon>Neopterygii</taxon>
        <taxon>Teleostei</taxon>
        <taxon>Anguilliformes</taxon>
        <taxon>Anguillidae</taxon>
        <taxon>Anguilla</taxon>
    </lineage>
</organism>
<sequence length="69" mass="8208">MVTMFSVFTTSDSSSTIHSLQLKQRIISESCERYDSRLSKSEEVSFSNNWISKRVHRVEQYLHRRRVGR</sequence>
<reference evidence="1" key="1">
    <citation type="submission" date="2014-11" db="EMBL/GenBank/DDBJ databases">
        <authorList>
            <person name="Amaro Gonzalez C."/>
        </authorList>
    </citation>
    <scope>NUCLEOTIDE SEQUENCE</scope>
</reference>
<accession>A0A0E9PKG1</accession>
<dbReference type="EMBL" id="GBXM01103578">
    <property type="protein sequence ID" value="JAH04999.1"/>
    <property type="molecule type" value="Transcribed_RNA"/>
</dbReference>
<dbReference type="AlphaFoldDB" id="A0A0E9PKG1"/>
<protein>
    <submittedName>
        <fullName evidence="1">Uncharacterized protein</fullName>
    </submittedName>
</protein>
<evidence type="ECO:0000313" key="1">
    <source>
        <dbReference type="EMBL" id="JAH04999.1"/>
    </source>
</evidence>